<dbReference type="PANTHER" id="PTHR11096:SF0">
    <property type="entry name" value="RNA 3'-TERMINAL PHOSPHATE CYCLASE"/>
    <property type="match status" value="1"/>
</dbReference>
<gene>
    <name evidence="1 4" type="primary">rtcA</name>
    <name evidence="4" type="ORF">LFW2832_01117</name>
</gene>
<keyword evidence="1" id="KW-0963">Cytoplasm</keyword>
<sequence length="319" mass="35224">MIEIDGSFGESGGQIIRTSMTLSAITKKPVRIFNIRAGRSNPGLQMQHLTAVRAVRNICRGSLEGAELESRELIFHPGEIVGGRYEFDIGTAGSVTLVAQTLIPILLNTSKESEMKIIGGTHVLKSPGYDYFEKVFVPAIAKFGAIVETKMLKPGYFPKGGGIIDVKVAPTKLHGCSSWQQSNETFVMLRLSDLPLPIAIREKKIFVQNEIEKIFIRQDQAYSPGNAVTAWRGYRGAYVAGERGKRAEVVAQEVLDMLNSEKDDVDLHLADQLLIYAALAEGQTAYKTSKISDHLRTNAAIITKFIEREIKIKDNEIIC</sequence>
<dbReference type="Proteomes" id="UP000789941">
    <property type="component" value="Unassembled WGS sequence"/>
</dbReference>
<evidence type="ECO:0000256" key="2">
    <source>
        <dbReference type="NCBIfam" id="TIGR03399"/>
    </source>
</evidence>
<keyword evidence="1" id="KW-0067">ATP-binding</keyword>
<dbReference type="EC" id="6.5.1.4" evidence="1 2"/>
<comment type="subcellular location">
    <subcellularLocation>
        <location evidence="1">Cytoplasm</location>
    </subcellularLocation>
</comment>
<dbReference type="InterPro" id="IPR037136">
    <property type="entry name" value="RNA3'_phos_cyclase_dom_sf"/>
</dbReference>
<feature type="domain" description="RNA 3'-terminal phosphate cyclase" evidence="3">
    <location>
        <begin position="9"/>
        <end position="312"/>
    </location>
</feature>
<accession>A0A5E4LYB5</accession>
<feature type="active site" description="Tele-AMP-histidine intermediate" evidence="1">
    <location>
        <position position="294"/>
    </location>
</feature>
<dbReference type="Pfam" id="PF01137">
    <property type="entry name" value="RTC"/>
    <property type="match status" value="1"/>
</dbReference>
<dbReference type="GO" id="GO:0006396">
    <property type="term" value="P:RNA processing"/>
    <property type="evidence" value="ECO:0007669"/>
    <property type="project" value="UniProtKB-UniRule"/>
</dbReference>
<dbReference type="GO" id="GO:0005737">
    <property type="term" value="C:cytoplasm"/>
    <property type="evidence" value="ECO:0007669"/>
    <property type="project" value="UniProtKB-SubCell"/>
</dbReference>
<proteinExistence type="inferred from homology"/>
<feature type="binding site" evidence="1">
    <location>
        <position position="100"/>
    </location>
    <ligand>
        <name>ATP</name>
        <dbReference type="ChEBI" id="CHEBI:30616"/>
    </ligand>
</feature>
<feature type="binding site" evidence="1">
    <location>
        <begin position="268"/>
        <end position="272"/>
    </location>
    <ligand>
        <name>ATP</name>
        <dbReference type="ChEBI" id="CHEBI:30616"/>
    </ligand>
</feature>
<comment type="similarity">
    <text evidence="1">Belongs to the RNA 3'-terminal cyclase family. Type 1 subfamily.</text>
</comment>
<comment type="function">
    <text evidence="1">Catalyzes the conversion of 3'-phosphate to a 2',3'-cyclic phosphodiester at the end of RNA. The mechanism of action of the enzyme occurs in 3 steps: (A) adenylation of the enzyme by ATP; (B) transfer of adenylate to an RNA-N3'P to produce RNA-N3'PP5'A; (C) and attack of the adjacent 2'-hydroxyl on the 3'-phosphorus in the diester linkage to produce the cyclic end product. The biological role of this enzyme is unknown but it is likely to function in some aspects of cellular RNA processing.</text>
</comment>
<dbReference type="Gene3D" id="3.65.10.20">
    <property type="entry name" value="RNA 3'-terminal phosphate cyclase domain"/>
    <property type="match status" value="1"/>
</dbReference>
<keyword evidence="1" id="KW-0547">Nucleotide-binding</keyword>
<evidence type="ECO:0000313" key="5">
    <source>
        <dbReference type="Proteomes" id="UP000789941"/>
    </source>
</evidence>
<dbReference type="InterPro" id="IPR013792">
    <property type="entry name" value="RNA3'P_cycl/enolpyr_Trfase_a/b"/>
</dbReference>
<keyword evidence="1 4" id="KW-0436">Ligase</keyword>
<evidence type="ECO:0000313" key="4">
    <source>
        <dbReference type="EMBL" id="VVC04796.1"/>
    </source>
</evidence>
<comment type="catalytic activity">
    <reaction evidence="1">
        <text>a 3'-end 3'-phospho-ribonucleotide-RNA + ATP = a 3'-end 2',3'-cyclophospho-ribonucleotide-RNA + AMP + diphosphate</text>
        <dbReference type="Rhea" id="RHEA:23976"/>
        <dbReference type="Rhea" id="RHEA-COMP:10463"/>
        <dbReference type="Rhea" id="RHEA-COMP:10464"/>
        <dbReference type="ChEBI" id="CHEBI:30616"/>
        <dbReference type="ChEBI" id="CHEBI:33019"/>
        <dbReference type="ChEBI" id="CHEBI:83062"/>
        <dbReference type="ChEBI" id="CHEBI:83064"/>
        <dbReference type="ChEBI" id="CHEBI:456215"/>
        <dbReference type="EC" id="6.5.1.4"/>
    </reaction>
</comment>
<dbReference type="InterPro" id="IPR036553">
    <property type="entry name" value="RPTC_insert"/>
</dbReference>
<dbReference type="GO" id="GO:0005524">
    <property type="term" value="F:ATP binding"/>
    <property type="evidence" value="ECO:0007669"/>
    <property type="project" value="UniProtKB-KW"/>
</dbReference>
<organism evidence="4 5">
    <name type="scientific">Candidatus Bilamarchaeum dharawalense</name>
    <dbReference type="NCBI Taxonomy" id="2885759"/>
    <lineage>
        <taxon>Archaea</taxon>
        <taxon>Candidatus Micrarchaeota</taxon>
        <taxon>Candidatus Micrarchaeia</taxon>
        <taxon>Candidatus Anstonellales</taxon>
        <taxon>Candidatus Bilamarchaeaceae</taxon>
        <taxon>Candidatus Bilamarchaeum</taxon>
    </lineage>
</organism>
<dbReference type="InterPro" id="IPR000228">
    <property type="entry name" value="RNA3'_term_phos_cyc"/>
</dbReference>
<dbReference type="InterPro" id="IPR023797">
    <property type="entry name" value="RNA3'_phos_cyclase_dom"/>
</dbReference>
<dbReference type="InterPro" id="IPR017770">
    <property type="entry name" value="RNA3'_term_phos_cyc_type_1"/>
</dbReference>
<dbReference type="AlphaFoldDB" id="A0A5E4LYB5"/>
<dbReference type="NCBIfam" id="TIGR03399">
    <property type="entry name" value="RNA_3prim_cycl"/>
    <property type="match status" value="1"/>
</dbReference>
<dbReference type="HAMAP" id="MF_00200">
    <property type="entry name" value="RTC"/>
    <property type="match status" value="1"/>
</dbReference>
<dbReference type="PIRSF" id="PIRSF005378">
    <property type="entry name" value="RNA3'_term_phos_cycl_euk"/>
    <property type="match status" value="1"/>
</dbReference>
<dbReference type="EMBL" id="CABMJJ010000011">
    <property type="protein sequence ID" value="VVC04796.1"/>
    <property type="molecule type" value="Genomic_DNA"/>
</dbReference>
<protein>
    <recommendedName>
        <fullName evidence="1 2">RNA 3'-terminal phosphate cyclase</fullName>
        <shortName evidence="1">RNA cyclase</shortName>
        <shortName evidence="1">RNA-3'-phosphate cyclase</shortName>
        <ecNumber evidence="1 2">6.5.1.4</ecNumber>
    </recommendedName>
</protein>
<name>A0A5E4LYB5_9ARCH</name>
<dbReference type="SUPFAM" id="SSF55205">
    <property type="entry name" value="EPT/RTPC-like"/>
    <property type="match status" value="1"/>
</dbReference>
<dbReference type="PANTHER" id="PTHR11096">
    <property type="entry name" value="RNA 3' TERMINAL PHOSPHATE CYCLASE"/>
    <property type="match status" value="1"/>
</dbReference>
<evidence type="ECO:0000256" key="1">
    <source>
        <dbReference type="HAMAP-Rule" id="MF_00200"/>
    </source>
</evidence>
<evidence type="ECO:0000259" key="3">
    <source>
        <dbReference type="Pfam" id="PF01137"/>
    </source>
</evidence>
<reference evidence="4 5" key="1">
    <citation type="submission" date="2019-08" db="EMBL/GenBank/DDBJ databases">
        <authorList>
            <person name="Vazquez-Campos X."/>
        </authorList>
    </citation>
    <scope>NUCLEOTIDE SEQUENCE [LARGE SCALE GENOMIC DNA]</scope>
    <source>
        <strain evidence="4">LFW-283_2</strain>
    </source>
</reference>
<dbReference type="SUPFAM" id="SSF52913">
    <property type="entry name" value="RNA 3'-terminal phosphate cyclase, RPTC, insert domain"/>
    <property type="match status" value="1"/>
</dbReference>
<dbReference type="GO" id="GO:0003963">
    <property type="term" value="F:RNA-3'-phosphate cyclase activity"/>
    <property type="evidence" value="ECO:0007669"/>
    <property type="project" value="UniProtKB-UniRule"/>
</dbReference>
<comment type="caution">
    <text evidence="4">The sequence shown here is derived from an EMBL/GenBank/DDBJ whole genome shotgun (WGS) entry which is preliminary data.</text>
</comment>
<dbReference type="Gene3D" id="3.30.360.20">
    <property type="entry name" value="RNA 3'-terminal phosphate cyclase, insert domain"/>
    <property type="match status" value="1"/>
</dbReference>